<feature type="chain" id="PRO_5026861636" evidence="2">
    <location>
        <begin position="27"/>
        <end position="344"/>
    </location>
</feature>
<gene>
    <name evidence="3" type="ORF">GCU54_10405</name>
</gene>
<dbReference type="GO" id="GO:0016787">
    <property type="term" value="F:hydrolase activity"/>
    <property type="evidence" value="ECO:0007669"/>
    <property type="project" value="InterPro"/>
</dbReference>
<evidence type="ECO:0000256" key="1">
    <source>
        <dbReference type="SAM" id="MobiDB-lite"/>
    </source>
</evidence>
<dbReference type="SUPFAM" id="SSF53474">
    <property type="entry name" value="alpha/beta-Hydrolases"/>
    <property type="match status" value="1"/>
</dbReference>
<name>A0A6P0GGT6_9ACTN</name>
<reference evidence="3 4" key="1">
    <citation type="submission" date="2019-12" db="EMBL/GenBank/DDBJ databases">
        <title>WGS of CPCC 203550 I12A-02606.</title>
        <authorList>
            <person name="Jiang Z."/>
        </authorList>
    </citation>
    <scope>NUCLEOTIDE SEQUENCE [LARGE SCALE GENOMIC DNA]</scope>
    <source>
        <strain evidence="3 4">I12A-02606</strain>
    </source>
</reference>
<dbReference type="InterPro" id="IPR029058">
    <property type="entry name" value="AB_hydrolase_fold"/>
</dbReference>
<dbReference type="Proteomes" id="UP000471126">
    <property type="component" value="Unassembled WGS sequence"/>
</dbReference>
<dbReference type="RefSeq" id="WP_163476568.1">
    <property type="nucleotide sequence ID" value="NZ_JAAGWE010000015.1"/>
</dbReference>
<evidence type="ECO:0000313" key="4">
    <source>
        <dbReference type="Proteomes" id="UP000471126"/>
    </source>
</evidence>
<sequence>MTRSRLLTALTAACAAVLLGSGTASAAPAPAPAPPPDTGAFAPVDRPGPRLSVPRADLDASLSCNGSLRGLAQDPILLVPGTTMDPQVGFGWNYTRAFDRNGWRWCTVTLPFDATGDVQVAGEYLVDAVRTISQQSRRDVDVVGWSQGGMVPRWALRFWPDTRELVDDVVGLSPSNHGTLDSAVTCGDCNPSFHQQATGSQFLEALNSGAETFAGIDYTVAYTALDEVVVPNTPGVASSALRTGDGAIANIATQEVCPANAADHFAIGSHDPVGYAIVADALTHDGPAVRSRIPLSTCLQAFQPGVDPLTFAPDHAAFVAYAGDSEGNAPDVAAEPALAPYVYR</sequence>
<accession>A0A6P0GGT6</accession>
<dbReference type="Pfam" id="PF01674">
    <property type="entry name" value="Lipase_2"/>
    <property type="match status" value="1"/>
</dbReference>
<organism evidence="3 4">
    <name type="scientific">Geodermatophilus normandii</name>
    <dbReference type="NCBI Taxonomy" id="1137989"/>
    <lineage>
        <taxon>Bacteria</taxon>
        <taxon>Bacillati</taxon>
        <taxon>Actinomycetota</taxon>
        <taxon>Actinomycetes</taxon>
        <taxon>Geodermatophilales</taxon>
        <taxon>Geodermatophilaceae</taxon>
        <taxon>Geodermatophilus</taxon>
    </lineage>
</organism>
<evidence type="ECO:0000313" key="3">
    <source>
        <dbReference type="EMBL" id="NEM06421.1"/>
    </source>
</evidence>
<dbReference type="InterPro" id="IPR002918">
    <property type="entry name" value="Lipase_EstA/Esterase_EstB"/>
</dbReference>
<dbReference type="GO" id="GO:0016042">
    <property type="term" value="P:lipid catabolic process"/>
    <property type="evidence" value="ECO:0007669"/>
    <property type="project" value="InterPro"/>
</dbReference>
<dbReference type="Gene3D" id="3.40.50.1820">
    <property type="entry name" value="alpha/beta hydrolase"/>
    <property type="match status" value="1"/>
</dbReference>
<feature type="signal peptide" evidence="2">
    <location>
        <begin position="1"/>
        <end position="26"/>
    </location>
</feature>
<dbReference type="PANTHER" id="PTHR37574">
    <property type="entry name" value="LIPASE B"/>
    <property type="match status" value="1"/>
</dbReference>
<dbReference type="AlphaFoldDB" id="A0A6P0GGT6"/>
<evidence type="ECO:0000256" key="2">
    <source>
        <dbReference type="SAM" id="SignalP"/>
    </source>
</evidence>
<comment type="caution">
    <text evidence="3">The sequence shown here is derived from an EMBL/GenBank/DDBJ whole genome shotgun (WGS) entry which is preliminary data.</text>
</comment>
<dbReference type="EMBL" id="JAAGWE010000015">
    <property type="protein sequence ID" value="NEM06421.1"/>
    <property type="molecule type" value="Genomic_DNA"/>
</dbReference>
<feature type="region of interest" description="Disordered" evidence="1">
    <location>
        <begin position="25"/>
        <end position="48"/>
    </location>
</feature>
<keyword evidence="2" id="KW-0732">Signal</keyword>
<proteinExistence type="predicted"/>
<dbReference type="PANTHER" id="PTHR37574:SF1">
    <property type="entry name" value="LIPASE B"/>
    <property type="match status" value="1"/>
</dbReference>
<protein>
    <submittedName>
        <fullName evidence="3">Lipase</fullName>
    </submittedName>
</protein>
<dbReference type="InterPro" id="IPR053228">
    <property type="entry name" value="Stereospecific_Lipase"/>
</dbReference>